<dbReference type="OrthoDB" id="6627794at2759"/>
<organism evidence="2 3">
    <name type="scientific">Aphis craccivora</name>
    <name type="common">Cowpea aphid</name>
    <dbReference type="NCBI Taxonomy" id="307492"/>
    <lineage>
        <taxon>Eukaryota</taxon>
        <taxon>Metazoa</taxon>
        <taxon>Ecdysozoa</taxon>
        <taxon>Arthropoda</taxon>
        <taxon>Hexapoda</taxon>
        <taxon>Insecta</taxon>
        <taxon>Pterygota</taxon>
        <taxon>Neoptera</taxon>
        <taxon>Paraneoptera</taxon>
        <taxon>Hemiptera</taxon>
        <taxon>Sternorrhyncha</taxon>
        <taxon>Aphidomorpha</taxon>
        <taxon>Aphidoidea</taxon>
        <taxon>Aphididae</taxon>
        <taxon>Aphidini</taxon>
        <taxon>Aphis</taxon>
        <taxon>Aphis</taxon>
    </lineage>
</organism>
<reference evidence="2 3" key="1">
    <citation type="submission" date="2019-08" db="EMBL/GenBank/DDBJ databases">
        <title>Whole genome of Aphis craccivora.</title>
        <authorList>
            <person name="Voronova N.V."/>
            <person name="Shulinski R.S."/>
            <person name="Bandarenka Y.V."/>
            <person name="Zhorov D.G."/>
            <person name="Warner D."/>
        </authorList>
    </citation>
    <scope>NUCLEOTIDE SEQUENCE [LARGE SCALE GENOMIC DNA]</scope>
    <source>
        <strain evidence="2">180601</strain>
        <tissue evidence="2">Whole Body</tissue>
    </source>
</reference>
<keyword evidence="3" id="KW-1185">Reference proteome</keyword>
<proteinExistence type="predicted"/>
<feature type="compositionally biased region" description="Polar residues" evidence="1">
    <location>
        <begin position="29"/>
        <end position="42"/>
    </location>
</feature>
<evidence type="ECO:0000256" key="1">
    <source>
        <dbReference type="SAM" id="MobiDB-lite"/>
    </source>
</evidence>
<evidence type="ECO:0000313" key="3">
    <source>
        <dbReference type="Proteomes" id="UP000478052"/>
    </source>
</evidence>
<dbReference type="PANTHER" id="PTHR10773">
    <property type="entry name" value="DNA-DIRECTED RNA POLYMERASES I, II, AND III SUBUNIT RPABC2"/>
    <property type="match status" value="1"/>
</dbReference>
<dbReference type="AlphaFoldDB" id="A0A6G0VU88"/>
<dbReference type="Proteomes" id="UP000478052">
    <property type="component" value="Unassembled WGS sequence"/>
</dbReference>
<evidence type="ECO:0000313" key="2">
    <source>
        <dbReference type="EMBL" id="KAF0708734.1"/>
    </source>
</evidence>
<dbReference type="EMBL" id="VUJU01012097">
    <property type="protein sequence ID" value="KAF0708734.1"/>
    <property type="molecule type" value="Genomic_DNA"/>
</dbReference>
<accession>A0A6G0VU88</accession>
<feature type="region of interest" description="Disordered" evidence="1">
    <location>
        <begin position="1"/>
        <end position="42"/>
    </location>
</feature>
<dbReference type="PANTHER" id="PTHR10773:SF19">
    <property type="match status" value="1"/>
</dbReference>
<name>A0A6G0VU88_APHCR</name>
<feature type="region of interest" description="Disordered" evidence="1">
    <location>
        <begin position="129"/>
        <end position="154"/>
    </location>
</feature>
<comment type="caution">
    <text evidence="2">The sequence shown here is derived from an EMBL/GenBank/DDBJ whole genome shotgun (WGS) entry which is preliminary data.</text>
</comment>
<gene>
    <name evidence="2" type="ORF">FWK35_00037439</name>
</gene>
<protein>
    <submittedName>
        <fullName evidence="2">Uncharacterized protein</fullName>
    </submittedName>
</protein>
<sequence length="748" mass="86816">MNSRSRRLVQMCQTSSTSANSSKNKEECSSTGSDSITDINDYSSDEYVPFKNKIDSSSFNSESDNSIGVEIDEIDNINTEIQSDAYSEKCTVNVEQNCISEEHHNDLTIEQEINSIETNNAVLQSCSAGTNLSQKKRGRKKQEGPKTRRRLSNPKTWVRNIEKSKKTKGEEYINTKGQLVAKKTLQLACSCRLKCSEKFTHGQRENIFKNFYNLPKDSQIQFIASSVVETNKKVERLRNDKEPMSRRKFTRSYYLSSGTEINIKVCQIMFLKTLCVTLKEVRNIVENKRLTNSGMCKIDNRGKHSNHIKTDEKDKQIIRNHINMIPSFESHYSRSHSEKKYLNPDLSISKMYRLYKNYCEDIKTNAQSEPMYRKIFVEEYNLSFKKPNNDTCNQCDKYEMLMKTATDDETRFEAETNKNSHLEMAEASYKEKQKDKNLSMSANSNITTISFDLQKCLPTPMLLNGVSFYKRQLWTFNLTLYETTENQSRPICYLWNETIAARGGQEIASCIFKHLFEKLKEETEIVNLYSDCCPGQNRNIYMAIMLLEVVKIFQSRGKKITINHKFLQPGHTHMEADSIHAIIEKSKKKSLASIEVPRDWVNLIRMIHRNPPIIVSEMVQNDFLNFKELLKTKYVHRKVNTKHEPVSWNKIKWMQYKTNSLGIVSYKYSFDEDEFLELNLSKKSLRKSTETDFVLKPITTVPLPLPAEKIKDLQSLLPYIHPNSRQYYDSFLANLVDGNAEDSEENDD</sequence>